<protein>
    <recommendedName>
        <fullName evidence="2">Sialate O-acetylesterase domain-containing protein</fullName>
    </recommendedName>
</protein>
<dbReference type="RefSeq" id="XP_009065292.1">
    <property type="nucleotide sequence ID" value="XM_009067044.1"/>
</dbReference>
<feature type="domain" description="Sialate O-acetylesterase" evidence="2">
    <location>
        <begin position="94"/>
        <end position="300"/>
    </location>
</feature>
<sequence>MVLQKAPARSNVWGYSTKIGDTVQLTISNNQQFSKTVETKVVSGPEGKGTWKVTLPPISAGGPYHISVKSSLATLSITDVLFATLSITDVLFGDIWICSGQSNMQFTLSMVFNASYEIEDAKNYPDIRLFTVAMETATTPQYDFISVEEPWSVASPASAGNGNWTYFSAVCWLYGKYLYQTLKRPIGLIASDWGGTAVETWSSPDALKSCGITEEPKSISKSKRATPTAHSVLWNAMIHPMLNFTIYGAIWYQGEANAGNPLGYNCSFPAMIDDWRLKFSSASEYTTSPKFPFGFVQLAGNANDPTVSTGFPGIRWSQTASVGYVPNSRLENVFMAVAMDLPDFKSPFGSVHPRDKQTVTSRLVLSGLSVAYGYAKNFQGPFPSNIQVTNQKSTIVITFEKVQNKLEIQSNSGFEVCCSSSSDASVCDQASLTPWKPAPMSSYTANTVSLQIPSSCNGLNLLYLRYAWRESPCDYKKCAVYSGGNNLPAPPFKMPLNSVV</sequence>
<dbReference type="GO" id="GO:0001681">
    <property type="term" value="F:sialate O-acetylesterase activity"/>
    <property type="evidence" value="ECO:0007669"/>
    <property type="project" value="InterPro"/>
</dbReference>
<dbReference type="Pfam" id="PF03629">
    <property type="entry name" value="SASA"/>
    <property type="match status" value="1"/>
</dbReference>
<keyword evidence="4" id="KW-1185">Reference proteome</keyword>
<evidence type="ECO:0000313" key="4">
    <source>
        <dbReference type="Proteomes" id="UP000030746"/>
    </source>
</evidence>
<organism evidence="3 4">
    <name type="scientific">Lottia gigantea</name>
    <name type="common">Giant owl limpet</name>
    <dbReference type="NCBI Taxonomy" id="225164"/>
    <lineage>
        <taxon>Eukaryota</taxon>
        <taxon>Metazoa</taxon>
        <taxon>Spiralia</taxon>
        <taxon>Lophotrochozoa</taxon>
        <taxon>Mollusca</taxon>
        <taxon>Gastropoda</taxon>
        <taxon>Patellogastropoda</taxon>
        <taxon>Lottioidea</taxon>
        <taxon>Lottiidae</taxon>
        <taxon>Lottia</taxon>
    </lineage>
</organism>
<name>V3ZNW1_LOTGI</name>
<dbReference type="OrthoDB" id="42638at2759"/>
<evidence type="ECO:0000313" key="3">
    <source>
        <dbReference type="EMBL" id="ESO84170.1"/>
    </source>
</evidence>
<evidence type="ECO:0000259" key="2">
    <source>
        <dbReference type="Pfam" id="PF03629"/>
    </source>
</evidence>
<dbReference type="AlphaFoldDB" id="V3ZNW1"/>
<dbReference type="OMA" id="IAGTIWY"/>
<proteinExistence type="predicted"/>
<gene>
    <name evidence="3" type="ORF">LOTGIDRAFT_177595</name>
</gene>
<dbReference type="GeneID" id="20244224"/>
<dbReference type="SUPFAM" id="SSF52266">
    <property type="entry name" value="SGNH hydrolase"/>
    <property type="match status" value="1"/>
</dbReference>
<dbReference type="KEGG" id="lgi:LOTGIDRAFT_177595"/>
<accession>V3ZNW1</accession>
<dbReference type="InterPro" id="IPR005181">
    <property type="entry name" value="SASA"/>
</dbReference>
<dbReference type="CTD" id="20244224"/>
<dbReference type="PANTHER" id="PTHR22901">
    <property type="entry name" value="SIALATE O-ACETYLESTERASE"/>
    <property type="match status" value="1"/>
</dbReference>
<dbReference type="Gene3D" id="3.40.50.1110">
    <property type="entry name" value="SGNH hydrolase"/>
    <property type="match status" value="1"/>
</dbReference>
<keyword evidence="1" id="KW-0378">Hydrolase</keyword>
<dbReference type="Proteomes" id="UP000030746">
    <property type="component" value="Unassembled WGS sequence"/>
</dbReference>
<dbReference type="PANTHER" id="PTHR22901:SF0">
    <property type="entry name" value="SIALATE O-ACETYLESTERASE"/>
    <property type="match status" value="1"/>
</dbReference>
<dbReference type="InterPro" id="IPR039329">
    <property type="entry name" value="SIAE"/>
</dbReference>
<dbReference type="InterPro" id="IPR036514">
    <property type="entry name" value="SGNH_hydro_sf"/>
</dbReference>
<dbReference type="GO" id="GO:0005975">
    <property type="term" value="P:carbohydrate metabolic process"/>
    <property type="evidence" value="ECO:0007669"/>
    <property type="project" value="TreeGrafter"/>
</dbReference>
<dbReference type="EMBL" id="KB203566">
    <property type="protein sequence ID" value="ESO84170.1"/>
    <property type="molecule type" value="Genomic_DNA"/>
</dbReference>
<evidence type="ECO:0000256" key="1">
    <source>
        <dbReference type="ARBA" id="ARBA00022801"/>
    </source>
</evidence>
<dbReference type="HOGENOM" id="CLU_015150_1_0_1"/>
<reference evidence="3 4" key="1">
    <citation type="journal article" date="2013" name="Nature">
        <title>Insights into bilaterian evolution from three spiralian genomes.</title>
        <authorList>
            <person name="Simakov O."/>
            <person name="Marletaz F."/>
            <person name="Cho S.J."/>
            <person name="Edsinger-Gonzales E."/>
            <person name="Havlak P."/>
            <person name="Hellsten U."/>
            <person name="Kuo D.H."/>
            <person name="Larsson T."/>
            <person name="Lv J."/>
            <person name="Arendt D."/>
            <person name="Savage R."/>
            <person name="Osoegawa K."/>
            <person name="de Jong P."/>
            <person name="Grimwood J."/>
            <person name="Chapman J.A."/>
            <person name="Shapiro H."/>
            <person name="Aerts A."/>
            <person name="Otillar R.P."/>
            <person name="Terry A.Y."/>
            <person name="Boore J.L."/>
            <person name="Grigoriev I.V."/>
            <person name="Lindberg D.R."/>
            <person name="Seaver E.C."/>
            <person name="Weisblat D.A."/>
            <person name="Putnam N.H."/>
            <person name="Rokhsar D.S."/>
        </authorList>
    </citation>
    <scope>NUCLEOTIDE SEQUENCE [LARGE SCALE GENOMIC DNA]</scope>
</reference>